<dbReference type="GO" id="GO:0051321">
    <property type="term" value="P:meiotic cell cycle"/>
    <property type="evidence" value="ECO:0007669"/>
    <property type="project" value="TreeGrafter"/>
</dbReference>
<accession>A0A6J2U9Y7</accession>
<dbReference type="GO" id="GO:0005874">
    <property type="term" value="C:microtubule"/>
    <property type="evidence" value="ECO:0007669"/>
    <property type="project" value="UniProtKB-KW"/>
</dbReference>
<dbReference type="Pfam" id="PF04130">
    <property type="entry name" value="GCP_C_terminal"/>
    <property type="match status" value="1"/>
</dbReference>
<dbReference type="GO" id="GO:0031122">
    <property type="term" value="P:cytoplasmic microtubule organization"/>
    <property type="evidence" value="ECO:0007669"/>
    <property type="project" value="TreeGrafter"/>
</dbReference>
<reference evidence="10" key="1">
    <citation type="submission" date="2025-08" db="UniProtKB">
        <authorList>
            <consortium name="RefSeq"/>
        </authorList>
    </citation>
    <scope>IDENTIFICATION</scope>
    <source>
        <strain evidence="10">11010-0011.00</strain>
        <tissue evidence="10">Whole body</tissue>
    </source>
</reference>
<feature type="domain" description="Gamma tubulin complex component protein N-terminal" evidence="8">
    <location>
        <begin position="23"/>
        <end position="341"/>
    </location>
</feature>
<keyword evidence="5 6" id="KW-0206">Cytoskeleton</keyword>
<feature type="domain" description="Gamma tubulin complex component C-terminal" evidence="7">
    <location>
        <begin position="344"/>
        <end position="643"/>
    </location>
</feature>
<dbReference type="GO" id="GO:0051011">
    <property type="term" value="F:microtubule minus-end binding"/>
    <property type="evidence" value="ECO:0007669"/>
    <property type="project" value="TreeGrafter"/>
</dbReference>
<evidence type="ECO:0000256" key="3">
    <source>
        <dbReference type="ARBA" id="ARBA00022490"/>
    </source>
</evidence>
<dbReference type="Gene3D" id="1.20.120.1900">
    <property type="entry name" value="Gamma-tubulin complex, C-terminal domain"/>
    <property type="match status" value="1"/>
</dbReference>
<evidence type="ECO:0000256" key="5">
    <source>
        <dbReference type="ARBA" id="ARBA00023212"/>
    </source>
</evidence>
<dbReference type="Pfam" id="PF17681">
    <property type="entry name" value="GCP_N_terminal"/>
    <property type="match status" value="1"/>
</dbReference>
<dbReference type="InterPro" id="IPR041470">
    <property type="entry name" value="GCP_N"/>
</dbReference>
<dbReference type="GO" id="GO:0000922">
    <property type="term" value="C:spindle pole"/>
    <property type="evidence" value="ECO:0007669"/>
    <property type="project" value="InterPro"/>
</dbReference>
<evidence type="ECO:0000313" key="9">
    <source>
        <dbReference type="Proteomes" id="UP000504634"/>
    </source>
</evidence>
<dbReference type="RefSeq" id="XP_030384800.1">
    <property type="nucleotide sequence ID" value="XM_030528940.1"/>
</dbReference>
<organism evidence="9 10">
    <name type="scientific">Drosophila lebanonensis</name>
    <name type="common">Fruit fly</name>
    <name type="synonym">Scaptodrosophila lebanonensis</name>
    <dbReference type="NCBI Taxonomy" id="7225"/>
    <lineage>
        <taxon>Eukaryota</taxon>
        <taxon>Metazoa</taxon>
        <taxon>Ecdysozoa</taxon>
        <taxon>Arthropoda</taxon>
        <taxon>Hexapoda</taxon>
        <taxon>Insecta</taxon>
        <taxon>Pterygota</taxon>
        <taxon>Neoptera</taxon>
        <taxon>Endopterygota</taxon>
        <taxon>Diptera</taxon>
        <taxon>Brachycera</taxon>
        <taxon>Muscomorpha</taxon>
        <taxon>Ephydroidea</taxon>
        <taxon>Drosophilidae</taxon>
        <taxon>Scaptodrosophila</taxon>
    </lineage>
</organism>
<dbReference type="InterPro" id="IPR042241">
    <property type="entry name" value="GCP_C_sf"/>
</dbReference>
<evidence type="ECO:0000256" key="4">
    <source>
        <dbReference type="ARBA" id="ARBA00022701"/>
    </source>
</evidence>
<dbReference type="GO" id="GO:0043015">
    <property type="term" value="F:gamma-tubulin binding"/>
    <property type="evidence" value="ECO:0007669"/>
    <property type="project" value="InterPro"/>
</dbReference>
<comment type="similarity">
    <text evidence="2 6">Belongs to the TUBGCP family.</text>
</comment>
<proteinExistence type="inferred from homology"/>
<dbReference type="GO" id="GO:0051225">
    <property type="term" value="P:spindle assembly"/>
    <property type="evidence" value="ECO:0007669"/>
    <property type="project" value="TreeGrafter"/>
</dbReference>
<dbReference type="InterPro" id="IPR007259">
    <property type="entry name" value="GCP"/>
</dbReference>
<comment type="subcellular location">
    <subcellularLocation>
        <location evidence="1 6">Cytoplasm</location>
        <location evidence="1 6">Cytoskeleton</location>
        <location evidence="1 6">Microtubule organizing center</location>
    </subcellularLocation>
</comment>
<evidence type="ECO:0000259" key="8">
    <source>
        <dbReference type="Pfam" id="PF17681"/>
    </source>
</evidence>
<dbReference type="AlphaFoldDB" id="A0A6J2U9Y7"/>
<keyword evidence="4 6" id="KW-0493">Microtubule</keyword>
<dbReference type="Proteomes" id="UP000504634">
    <property type="component" value="Unplaced"/>
</dbReference>
<sequence length="650" mass="75608">MIHDLILSCLVFTRKGLSIKGILDSTAIDHFVHPCERETFVEILNILKYFNEVASFVQKFDISKNPCSSIETDEFSKGSYLKNFASGVGDALDDHYNMIAQLEEVYYKSSTNSLMYVYDALRAQLPVVFFLRKLIRDTQLQKLHGCCLLQNLYQQSNHGDISLERAIIKVLTPVKLSFVSHLANWLMFGIIDDEHSEFFIKFTPCFNDSISTGGKSAASYPDQSISCDDYIWQYEINMQQLPGFISTSLAEKIVFVGQTVLVFKMDRSSTNGNKTDLWQMTLCESTRENISELWSGKQYIFQKMVEELANDDKISVVHFEKVVYDIKKYVSMRLSEIAKNKVNLEHQMELIKDFYLLGRGEFYLEFLRQLNGATKGNSELHYRNYTRSFEVAAHIMGMTDDLEHFSLIVQNSNVDFDGFCEFDIFQNFYLKYIYKWPLNLLFSPKVVKQYNKVFRFLLVLRKLQYDLHLVWANHTSAAKRKQPINGNVLKMRNYLMFFLDNLQYYIQVDVVESQFSILMDTIRSKADFGEIQRAHTVFLANVLSQCFLLFDGVEMKVDINQSTCCSDNSINRIIVEIFYICGEFITINYTEDTTENTLKDVEQLEERFDQSIASLMKMLDTKSASNLGPLTQLLLRLDYNHWFSRKRSQQ</sequence>
<evidence type="ECO:0000259" key="7">
    <source>
        <dbReference type="Pfam" id="PF04130"/>
    </source>
</evidence>
<protein>
    <recommendedName>
        <fullName evidence="6">Gamma-tubulin complex component</fullName>
    </recommendedName>
</protein>
<evidence type="ECO:0000256" key="1">
    <source>
        <dbReference type="ARBA" id="ARBA00004267"/>
    </source>
</evidence>
<evidence type="ECO:0000256" key="2">
    <source>
        <dbReference type="ARBA" id="ARBA00010337"/>
    </source>
</evidence>
<keyword evidence="3 6" id="KW-0963">Cytoplasm</keyword>
<dbReference type="CTD" id="34441"/>
<dbReference type="GO" id="GO:0000930">
    <property type="term" value="C:gamma-tubulin complex"/>
    <property type="evidence" value="ECO:0007669"/>
    <property type="project" value="TreeGrafter"/>
</dbReference>
<dbReference type="PANTHER" id="PTHR19302:SF27">
    <property type="entry name" value="GAMMA-TUBULIN COMPLEX COMPONENT 4"/>
    <property type="match status" value="1"/>
</dbReference>
<evidence type="ECO:0000256" key="6">
    <source>
        <dbReference type="RuleBase" id="RU363050"/>
    </source>
</evidence>
<dbReference type="GO" id="GO:0007020">
    <property type="term" value="P:microtubule nucleation"/>
    <property type="evidence" value="ECO:0007669"/>
    <property type="project" value="InterPro"/>
</dbReference>
<keyword evidence="9" id="KW-1185">Reference proteome</keyword>
<name>A0A6J2U9Y7_DROLE</name>
<dbReference type="GO" id="GO:0000278">
    <property type="term" value="P:mitotic cell cycle"/>
    <property type="evidence" value="ECO:0007669"/>
    <property type="project" value="TreeGrafter"/>
</dbReference>
<dbReference type="OrthoDB" id="78652at2759"/>
<dbReference type="PANTHER" id="PTHR19302">
    <property type="entry name" value="GAMMA TUBULIN COMPLEX PROTEIN"/>
    <property type="match status" value="1"/>
</dbReference>
<gene>
    <name evidence="10" type="primary">LOC115632010</name>
</gene>
<evidence type="ECO:0000313" key="10">
    <source>
        <dbReference type="RefSeq" id="XP_030384800.1"/>
    </source>
</evidence>
<dbReference type="GeneID" id="115632010"/>
<dbReference type="InterPro" id="IPR040457">
    <property type="entry name" value="GCP_C"/>
</dbReference>